<proteinExistence type="predicted"/>
<keyword evidence="3" id="KW-1185">Reference proteome</keyword>
<reference evidence="2 3" key="1">
    <citation type="submission" date="2016-04" db="EMBL/GenBank/DDBJ databases">
        <title>Complete genome sequence of Dokdonella koreensis DS-123T.</title>
        <authorList>
            <person name="Kim J.F."/>
            <person name="Lee H."/>
            <person name="Kwak M.-J."/>
        </authorList>
    </citation>
    <scope>NUCLEOTIDE SEQUENCE [LARGE SCALE GENOMIC DNA]</scope>
    <source>
        <strain evidence="2 3">DS-123</strain>
    </source>
</reference>
<dbReference type="EMBL" id="CP015249">
    <property type="protein sequence ID" value="ANB17932.1"/>
    <property type="molecule type" value="Genomic_DNA"/>
</dbReference>
<accession>A0A167GWJ3</accession>
<name>A0A167GWJ3_9GAMM</name>
<evidence type="ECO:0000256" key="1">
    <source>
        <dbReference type="SAM" id="MobiDB-lite"/>
    </source>
</evidence>
<dbReference type="AlphaFoldDB" id="A0A167GWJ3"/>
<evidence type="ECO:0000313" key="3">
    <source>
        <dbReference type="Proteomes" id="UP000076830"/>
    </source>
</evidence>
<protein>
    <submittedName>
        <fullName evidence="2">Uncharacterized protein</fullName>
    </submittedName>
</protein>
<organism evidence="2 3">
    <name type="scientific">Dokdonella koreensis DS-123</name>
    <dbReference type="NCBI Taxonomy" id="1300342"/>
    <lineage>
        <taxon>Bacteria</taxon>
        <taxon>Pseudomonadati</taxon>
        <taxon>Pseudomonadota</taxon>
        <taxon>Gammaproteobacteria</taxon>
        <taxon>Lysobacterales</taxon>
        <taxon>Rhodanobacteraceae</taxon>
        <taxon>Dokdonella</taxon>
    </lineage>
</organism>
<dbReference type="Proteomes" id="UP000076830">
    <property type="component" value="Chromosome"/>
</dbReference>
<dbReference type="KEGG" id="dko:I596_1910"/>
<gene>
    <name evidence="2" type="ORF">I596_1910</name>
</gene>
<evidence type="ECO:0000313" key="2">
    <source>
        <dbReference type="EMBL" id="ANB17932.1"/>
    </source>
</evidence>
<dbReference type="STRING" id="1300342.I596_1910"/>
<feature type="compositionally biased region" description="Polar residues" evidence="1">
    <location>
        <begin position="19"/>
        <end position="30"/>
    </location>
</feature>
<feature type="region of interest" description="Disordered" evidence="1">
    <location>
        <begin position="1"/>
        <end position="70"/>
    </location>
</feature>
<sequence length="70" mass="7667">MGRQQGERWAPGPAAALQPCQSTLPSTRLTATYRHGDARGRGKKPGAKPAMMRGRRSTRPPFPVLRRTLA</sequence>